<dbReference type="Proteomes" id="UP000323506">
    <property type="component" value="Chromosome D13"/>
</dbReference>
<evidence type="ECO:0000313" key="1">
    <source>
        <dbReference type="EMBL" id="TYG38388.1"/>
    </source>
</evidence>
<organism evidence="1 2">
    <name type="scientific">Gossypium darwinii</name>
    <name type="common">Darwin's cotton</name>
    <name type="synonym">Gossypium barbadense var. darwinii</name>
    <dbReference type="NCBI Taxonomy" id="34276"/>
    <lineage>
        <taxon>Eukaryota</taxon>
        <taxon>Viridiplantae</taxon>
        <taxon>Streptophyta</taxon>
        <taxon>Embryophyta</taxon>
        <taxon>Tracheophyta</taxon>
        <taxon>Spermatophyta</taxon>
        <taxon>Magnoliopsida</taxon>
        <taxon>eudicotyledons</taxon>
        <taxon>Gunneridae</taxon>
        <taxon>Pentapetalae</taxon>
        <taxon>rosids</taxon>
        <taxon>malvids</taxon>
        <taxon>Malvales</taxon>
        <taxon>Malvaceae</taxon>
        <taxon>Malvoideae</taxon>
        <taxon>Gossypium</taxon>
    </lineage>
</organism>
<accession>A0A5D2A347</accession>
<name>A0A5D2A347_GOSDA</name>
<protein>
    <submittedName>
        <fullName evidence="1">Uncharacterized protein</fullName>
    </submittedName>
</protein>
<proteinExistence type="predicted"/>
<feature type="non-terminal residue" evidence="1">
    <location>
        <position position="1"/>
    </location>
</feature>
<dbReference type="EMBL" id="CM017713">
    <property type="protein sequence ID" value="TYG38388.1"/>
    <property type="molecule type" value="Genomic_DNA"/>
</dbReference>
<dbReference type="AlphaFoldDB" id="A0A5D2A347"/>
<reference evidence="1 2" key="1">
    <citation type="submission" date="2019-06" db="EMBL/GenBank/DDBJ databases">
        <title>WGS assembly of Gossypium darwinii.</title>
        <authorList>
            <person name="Chen Z.J."/>
            <person name="Sreedasyam A."/>
            <person name="Ando A."/>
            <person name="Song Q."/>
            <person name="De L."/>
            <person name="Hulse-Kemp A."/>
            <person name="Ding M."/>
            <person name="Ye W."/>
            <person name="Kirkbride R."/>
            <person name="Jenkins J."/>
            <person name="Plott C."/>
            <person name="Lovell J."/>
            <person name="Lin Y.-M."/>
            <person name="Vaughn R."/>
            <person name="Liu B."/>
            <person name="Li W."/>
            <person name="Simpson S."/>
            <person name="Scheffler B."/>
            <person name="Saski C."/>
            <person name="Grover C."/>
            <person name="Hu G."/>
            <person name="Conover J."/>
            <person name="Carlson J."/>
            <person name="Shu S."/>
            <person name="Boston L."/>
            <person name="Williams M."/>
            <person name="Peterson D."/>
            <person name="Mcgee K."/>
            <person name="Jones D."/>
            <person name="Wendel J."/>
            <person name="Stelly D."/>
            <person name="Grimwood J."/>
            <person name="Schmutz J."/>
        </authorList>
    </citation>
    <scope>NUCLEOTIDE SEQUENCE [LARGE SCALE GENOMIC DNA]</scope>
    <source>
        <strain evidence="1">1808015.09</strain>
    </source>
</reference>
<evidence type="ECO:0000313" key="2">
    <source>
        <dbReference type="Proteomes" id="UP000323506"/>
    </source>
</evidence>
<gene>
    <name evidence="1" type="ORF">ES288_D13G218500v1</name>
</gene>
<sequence length="70" mass="7764">VTSIAPISLSFDCFVEPNSPFCSSNAVSRQVQKQTSVLQIPTSISKETLKKTFPIQSRQIKKSQSRGKYS</sequence>
<keyword evidence="2" id="KW-1185">Reference proteome</keyword>